<dbReference type="AlphaFoldDB" id="V5X747"/>
<feature type="transmembrane region" description="Helical" evidence="1">
    <location>
        <begin position="272"/>
        <end position="293"/>
    </location>
</feature>
<feature type="transmembrane region" description="Helical" evidence="1">
    <location>
        <begin position="72"/>
        <end position="89"/>
    </location>
</feature>
<keyword evidence="1" id="KW-0812">Transmembrane</keyword>
<reference evidence="2 3" key="1">
    <citation type="journal article" date="2014" name="Genome Announc.">
        <title>Complete Genome Sequence of Sterol-Transforming Mycobacterium neoaurum Strain VKM Ac-1815D.</title>
        <authorList>
            <person name="Shtratnikova V.Y."/>
            <person name="Bragin E.Y."/>
            <person name="Dovbnya D.V."/>
            <person name="Pekov Y.A."/>
            <person name="Schelkunov M.I."/>
            <person name="Strizhov N."/>
            <person name="Ivashina T.V."/>
            <person name="Ashapkin V.V."/>
            <person name="Donova M.V."/>
        </authorList>
    </citation>
    <scope>NUCLEOTIDE SEQUENCE [LARGE SCALE GENOMIC DNA]</scope>
    <source>
        <strain evidence="2 3">VKM Ac-1815D</strain>
    </source>
</reference>
<feature type="transmembrane region" description="Helical" evidence="1">
    <location>
        <begin position="482"/>
        <end position="501"/>
    </location>
</feature>
<feature type="transmembrane region" description="Helical" evidence="1">
    <location>
        <begin position="458"/>
        <end position="476"/>
    </location>
</feature>
<accession>V5X747</accession>
<keyword evidence="1" id="KW-0472">Membrane</keyword>
<keyword evidence="1" id="KW-1133">Transmembrane helix</keyword>
<feature type="transmembrane region" description="Helical" evidence="1">
    <location>
        <begin position="305"/>
        <end position="329"/>
    </location>
</feature>
<sequence length="502" mass="50656">MALGSRKVLQVTLAHYCYLLGLVALIITVIAKKNVVAPALLATFLTATAFGGSVTTGLAALFNAAIVGTRELLPIFLVIALVTAMLGAVRRAGADALMIAPLRSLFRNGHTAYVVLAVVTFLLSLSFWPTPVLPLIAAILLPAAVRVGLPPFGAALAIAITGQGMALSSDLIMGVAPSLSADGADVSAGSIAIRATIIALIAGVVALTVAYLRDVRTKMLTPAAAAAVVLPVQAVAEGGGPDDAAAAATDPSAVRVATETSDSQRVSGAARVIAVAIPTLFAALLLFMLLGRFTNWLPNIDEGLGAPLVGGTAALALVAVSVISVRHGWLAEVGDHFTDGIAFSFRTMGMVIPVAGFVYIGLSDYSGTILGLPEDVAAPAFLLDAVSRVQPLIPAIPVIAAFAMLVIGMVIGLDGSGWPGLPFTGSLAASLGENSGADVATLAAIAQNGASWTGGGTLVIWSSLIVVAGLTGVSVIDLARRLFIPVVTGLLVATSVAAVVML</sequence>
<feature type="transmembrane region" description="Helical" evidence="1">
    <location>
        <begin position="191"/>
        <end position="212"/>
    </location>
</feature>
<gene>
    <name evidence="2" type="ORF">D174_06805</name>
</gene>
<evidence type="ECO:0000256" key="1">
    <source>
        <dbReference type="SAM" id="Phobius"/>
    </source>
</evidence>
<proteinExistence type="predicted"/>
<feature type="transmembrane region" description="Helical" evidence="1">
    <location>
        <begin position="13"/>
        <end position="31"/>
    </location>
</feature>
<dbReference type="KEGG" id="mne:D174_06805"/>
<feature type="transmembrane region" description="Helical" evidence="1">
    <location>
        <begin position="392"/>
        <end position="413"/>
    </location>
</feature>
<evidence type="ECO:0000313" key="3">
    <source>
        <dbReference type="Proteomes" id="UP000018763"/>
    </source>
</evidence>
<feature type="transmembrane region" description="Helical" evidence="1">
    <location>
        <begin position="43"/>
        <end position="66"/>
    </location>
</feature>
<dbReference type="EMBL" id="CP006936">
    <property type="protein sequence ID" value="AHC24310.1"/>
    <property type="molecule type" value="Genomic_DNA"/>
</dbReference>
<feature type="transmembrane region" description="Helical" evidence="1">
    <location>
        <begin position="341"/>
        <end position="362"/>
    </location>
</feature>
<protein>
    <submittedName>
        <fullName evidence="2">Permease</fullName>
    </submittedName>
</protein>
<name>V5X747_MYCNE</name>
<dbReference type="eggNOG" id="COG1906">
    <property type="taxonomic scope" value="Bacteria"/>
</dbReference>
<evidence type="ECO:0000313" key="2">
    <source>
        <dbReference type="EMBL" id="AHC24310.1"/>
    </source>
</evidence>
<keyword evidence="3" id="KW-1185">Reference proteome</keyword>
<dbReference type="Proteomes" id="UP000018763">
    <property type="component" value="Chromosome"/>
</dbReference>
<organism evidence="2 3">
    <name type="scientific">Mycolicibacterium neoaurum VKM Ac-1815D</name>
    <dbReference type="NCBI Taxonomy" id="700508"/>
    <lineage>
        <taxon>Bacteria</taxon>
        <taxon>Bacillati</taxon>
        <taxon>Actinomycetota</taxon>
        <taxon>Actinomycetes</taxon>
        <taxon>Mycobacteriales</taxon>
        <taxon>Mycobacteriaceae</taxon>
        <taxon>Mycolicibacterium</taxon>
    </lineage>
</organism>
<feature type="transmembrane region" description="Helical" evidence="1">
    <location>
        <begin position="110"/>
        <end position="127"/>
    </location>
</feature>